<dbReference type="CDD" id="cd00093">
    <property type="entry name" value="HTH_XRE"/>
    <property type="match status" value="1"/>
</dbReference>
<dbReference type="InterPro" id="IPR010982">
    <property type="entry name" value="Lambda_DNA-bd_dom_sf"/>
</dbReference>
<dbReference type="Pfam" id="PF01381">
    <property type="entry name" value="HTH_3"/>
    <property type="match status" value="1"/>
</dbReference>
<protein>
    <submittedName>
        <fullName evidence="3">Transcriptional regulator</fullName>
    </submittedName>
</protein>
<dbReference type="Proteomes" id="UP000234366">
    <property type="component" value="Chromosome"/>
</dbReference>
<reference evidence="3 4" key="1">
    <citation type="submission" date="2017-11" db="EMBL/GenBank/DDBJ databases">
        <title>Genome sequence and genome mining of multiple bioactive secondary metabolites from a deep sea-derived Bacillus siamensis SCSIO 05746.</title>
        <authorList>
            <person name="Pan H.-Q."/>
            <person name="Ju J.-H."/>
        </authorList>
    </citation>
    <scope>NUCLEOTIDE SEQUENCE [LARGE SCALE GENOMIC DNA]</scope>
    <source>
        <strain evidence="3 4">SCSIO 05746</strain>
    </source>
</reference>
<dbReference type="PROSITE" id="PS50943">
    <property type="entry name" value="HTH_CROC1"/>
    <property type="match status" value="1"/>
</dbReference>
<dbReference type="GO" id="GO:0003700">
    <property type="term" value="F:DNA-binding transcription factor activity"/>
    <property type="evidence" value="ECO:0007669"/>
    <property type="project" value="TreeGrafter"/>
</dbReference>
<dbReference type="SUPFAM" id="SSF47413">
    <property type="entry name" value="lambda repressor-like DNA-binding domains"/>
    <property type="match status" value="1"/>
</dbReference>
<sequence length="130" mass="15212">MTNKLGQRIKELREKNNWSLRELETRININYSVLSRIESGKRPVTDTELLKFSELFDVSTDYLIGRSNSLETQVSEKRTAYEFNDSDLQIAFRDAIDLSEESQKQTIDFIKYLKEKEKAKGRKIPNSSDE</sequence>
<dbReference type="Gene3D" id="1.10.260.40">
    <property type="entry name" value="lambda repressor-like DNA-binding domains"/>
    <property type="match status" value="1"/>
</dbReference>
<feature type="domain" description="HTH cro/C1-type" evidence="2">
    <location>
        <begin position="9"/>
        <end position="63"/>
    </location>
</feature>
<dbReference type="PANTHER" id="PTHR46797">
    <property type="entry name" value="HTH-TYPE TRANSCRIPTIONAL REGULATOR"/>
    <property type="match status" value="1"/>
</dbReference>
<keyword evidence="1" id="KW-0238">DNA-binding</keyword>
<evidence type="ECO:0000259" key="2">
    <source>
        <dbReference type="PROSITE" id="PS50943"/>
    </source>
</evidence>
<dbReference type="InterPro" id="IPR050807">
    <property type="entry name" value="TransReg_Diox_bact_type"/>
</dbReference>
<gene>
    <name evidence="3" type="ORF">CWD84_15740</name>
</gene>
<name>A0AAI8MZB7_9BACI</name>
<proteinExistence type="predicted"/>
<dbReference type="AlphaFoldDB" id="A0AAI8MZB7"/>
<dbReference type="EMBL" id="CP025001">
    <property type="protein sequence ID" value="AUJ78175.1"/>
    <property type="molecule type" value="Genomic_DNA"/>
</dbReference>
<dbReference type="SMART" id="SM00530">
    <property type="entry name" value="HTH_XRE"/>
    <property type="match status" value="1"/>
</dbReference>
<dbReference type="GO" id="GO:0003677">
    <property type="term" value="F:DNA binding"/>
    <property type="evidence" value="ECO:0007669"/>
    <property type="project" value="UniProtKB-KW"/>
</dbReference>
<keyword evidence="4" id="KW-1185">Reference proteome</keyword>
<organism evidence="3 4">
    <name type="scientific">Bacillus siamensis</name>
    <dbReference type="NCBI Taxonomy" id="659243"/>
    <lineage>
        <taxon>Bacteria</taxon>
        <taxon>Bacillati</taxon>
        <taxon>Bacillota</taxon>
        <taxon>Bacilli</taxon>
        <taxon>Bacillales</taxon>
        <taxon>Bacillaceae</taxon>
        <taxon>Bacillus</taxon>
        <taxon>Bacillus amyloliquefaciens group</taxon>
    </lineage>
</organism>
<dbReference type="GO" id="GO:0005829">
    <property type="term" value="C:cytosol"/>
    <property type="evidence" value="ECO:0007669"/>
    <property type="project" value="TreeGrafter"/>
</dbReference>
<dbReference type="KEGG" id="bsia:CWD84_15740"/>
<accession>A0AAI8MZB7</accession>
<dbReference type="InterPro" id="IPR001387">
    <property type="entry name" value="Cro/C1-type_HTH"/>
</dbReference>
<evidence type="ECO:0000313" key="3">
    <source>
        <dbReference type="EMBL" id="AUJ78175.1"/>
    </source>
</evidence>
<dbReference type="RefSeq" id="WP_101605553.1">
    <property type="nucleotide sequence ID" value="NZ_CP025001.1"/>
</dbReference>
<evidence type="ECO:0000256" key="1">
    <source>
        <dbReference type="ARBA" id="ARBA00023125"/>
    </source>
</evidence>
<evidence type="ECO:0000313" key="4">
    <source>
        <dbReference type="Proteomes" id="UP000234366"/>
    </source>
</evidence>
<dbReference type="PANTHER" id="PTHR46797:SF1">
    <property type="entry name" value="METHYLPHOSPHONATE SYNTHASE"/>
    <property type="match status" value="1"/>
</dbReference>